<evidence type="ECO:0000256" key="7">
    <source>
        <dbReference type="RuleBase" id="RU363032"/>
    </source>
</evidence>
<keyword evidence="2 7" id="KW-0813">Transport</keyword>
<dbReference type="PANTHER" id="PTHR43163">
    <property type="entry name" value="DIPEPTIDE TRANSPORT SYSTEM PERMEASE PROTEIN DPPB-RELATED"/>
    <property type="match status" value="1"/>
</dbReference>
<evidence type="ECO:0000313" key="9">
    <source>
        <dbReference type="EMBL" id="APT84969.1"/>
    </source>
</evidence>
<gene>
    <name evidence="9" type="ORF">CAQU_07670</name>
</gene>
<sequence length="318" mass="33921">MAAMIKLILRRIALMVPMFLGVTLLVFVVMEFSPVDPARSALGDAASEAQLDAFREANGLNDPVAVRYVTMLKNLTHLDFGHTLPPQKDVGEVIKGALPITAQIAGVGLLIAVITSVILGTIAALYRDRWVDQVIRLVSLLGVSLPTFWLAILMIQQFSVGLGWLPSGGFVPLSVNPEAWAKSIIMPAVSVAVVVAASLTRIVRTSVVEELDRDYVRTAVGSGVPYPVVVAKNVMRNALINPLTVLGLRIGMLIGGTVVVEAIFTIPGMGSVILRAVTTGDTNLVQGAVLTIALVFMVVNLIVDILYAVVNPRMRSGH</sequence>
<comment type="subcellular location">
    <subcellularLocation>
        <location evidence="1 7">Cell membrane</location>
        <topology evidence="1 7">Multi-pass membrane protein</topology>
    </subcellularLocation>
</comment>
<evidence type="ECO:0000256" key="2">
    <source>
        <dbReference type="ARBA" id="ARBA00022448"/>
    </source>
</evidence>
<dbReference type="OrthoDB" id="4695618at2"/>
<dbReference type="InterPro" id="IPR035906">
    <property type="entry name" value="MetI-like_sf"/>
</dbReference>
<keyword evidence="6 7" id="KW-0472">Membrane</keyword>
<evidence type="ECO:0000256" key="4">
    <source>
        <dbReference type="ARBA" id="ARBA00022692"/>
    </source>
</evidence>
<reference evidence="9 10" key="1">
    <citation type="submission" date="2014-08" db="EMBL/GenBank/DDBJ databases">
        <title>Complete genome sequence of Corynebacterium aquilae S-613T(T) (=DSM 44791(T)), isolated from the choana of a healthy golden eagle.</title>
        <authorList>
            <person name="Ruckert C."/>
            <person name="Albersmeier A."/>
            <person name="Winkler A."/>
            <person name="Kalinowski J."/>
        </authorList>
    </citation>
    <scope>NUCLEOTIDE SEQUENCE [LARGE SCALE GENOMIC DNA]</scope>
    <source>
        <strain evidence="9 10">S-613</strain>
    </source>
</reference>
<dbReference type="KEGG" id="caqu:CAQU_07670"/>
<dbReference type="SUPFAM" id="SSF161098">
    <property type="entry name" value="MetI-like"/>
    <property type="match status" value="1"/>
</dbReference>
<dbReference type="InterPro" id="IPR000515">
    <property type="entry name" value="MetI-like"/>
</dbReference>
<dbReference type="STRING" id="1431546.CAQU_07670"/>
<evidence type="ECO:0000313" key="10">
    <source>
        <dbReference type="Proteomes" id="UP000185478"/>
    </source>
</evidence>
<accession>A0A1L7CGK6</accession>
<proteinExistence type="inferred from homology"/>
<dbReference type="CDD" id="cd06261">
    <property type="entry name" value="TM_PBP2"/>
    <property type="match status" value="1"/>
</dbReference>
<organism evidence="9 10">
    <name type="scientific">Corynebacterium aquilae DSM 44791</name>
    <dbReference type="NCBI Taxonomy" id="1431546"/>
    <lineage>
        <taxon>Bacteria</taxon>
        <taxon>Bacillati</taxon>
        <taxon>Actinomycetota</taxon>
        <taxon>Actinomycetes</taxon>
        <taxon>Mycobacteriales</taxon>
        <taxon>Corynebacteriaceae</taxon>
        <taxon>Corynebacterium</taxon>
    </lineage>
</organism>
<dbReference type="InterPro" id="IPR045621">
    <property type="entry name" value="BPD_transp_1_N"/>
</dbReference>
<feature type="transmembrane region" description="Helical" evidence="7">
    <location>
        <begin position="184"/>
        <end position="203"/>
    </location>
</feature>
<keyword evidence="10" id="KW-1185">Reference proteome</keyword>
<dbReference type="GO" id="GO:0055085">
    <property type="term" value="P:transmembrane transport"/>
    <property type="evidence" value="ECO:0007669"/>
    <property type="project" value="InterPro"/>
</dbReference>
<keyword evidence="5 7" id="KW-1133">Transmembrane helix</keyword>
<dbReference type="EMBL" id="CP009245">
    <property type="protein sequence ID" value="APT84969.1"/>
    <property type="molecule type" value="Genomic_DNA"/>
</dbReference>
<feature type="transmembrane region" description="Helical" evidence="7">
    <location>
        <begin position="104"/>
        <end position="126"/>
    </location>
</feature>
<dbReference type="GO" id="GO:0005886">
    <property type="term" value="C:plasma membrane"/>
    <property type="evidence" value="ECO:0007669"/>
    <property type="project" value="UniProtKB-SubCell"/>
</dbReference>
<keyword evidence="4 7" id="KW-0812">Transmembrane</keyword>
<feature type="transmembrane region" description="Helical" evidence="7">
    <location>
        <begin position="12"/>
        <end position="30"/>
    </location>
</feature>
<dbReference type="Proteomes" id="UP000185478">
    <property type="component" value="Chromosome"/>
</dbReference>
<evidence type="ECO:0000256" key="1">
    <source>
        <dbReference type="ARBA" id="ARBA00004651"/>
    </source>
</evidence>
<dbReference type="PANTHER" id="PTHR43163:SF7">
    <property type="entry name" value="DIPEPTIDE-TRANSPORT INTEGRAL MEMBRANE PROTEIN ABC TRANSPORTER DPPB-RELATED"/>
    <property type="match status" value="1"/>
</dbReference>
<evidence type="ECO:0000256" key="5">
    <source>
        <dbReference type="ARBA" id="ARBA00022989"/>
    </source>
</evidence>
<feature type="transmembrane region" description="Helical" evidence="7">
    <location>
        <begin position="243"/>
        <end position="264"/>
    </location>
</feature>
<comment type="similarity">
    <text evidence="7">Belongs to the binding-protein-dependent transport system permease family.</text>
</comment>
<dbReference type="Pfam" id="PF00528">
    <property type="entry name" value="BPD_transp_1"/>
    <property type="match status" value="1"/>
</dbReference>
<feature type="transmembrane region" description="Helical" evidence="7">
    <location>
        <begin position="284"/>
        <end position="310"/>
    </location>
</feature>
<dbReference type="Gene3D" id="1.10.3720.10">
    <property type="entry name" value="MetI-like"/>
    <property type="match status" value="1"/>
</dbReference>
<evidence type="ECO:0000256" key="6">
    <source>
        <dbReference type="ARBA" id="ARBA00023136"/>
    </source>
</evidence>
<evidence type="ECO:0000256" key="3">
    <source>
        <dbReference type="ARBA" id="ARBA00022475"/>
    </source>
</evidence>
<evidence type="ECO:0000259" key="8">
    <source>
        <dbReference type="PROSITE" id="PS50928"/>
    </source>
</evidence>
<feature type="transmembrane region" description="Helical" evidence="7">
    <location>
        <begin position="138"/>
        <end position="164"/>
    </location>
</feature>
<dbReference type="AlphaFoldDB" id="A0A1L7CGK6"/>
<feature type="domain" description="ABC transmembrane type-1" evidence="8">
    <location>
        <begin position="98"/>
        <end position="307"/>
    </location>
</feature>
<dbReference type="Pfam" id="PF19300">
    <property type="entry name" value="BPD_transp_1_N"/>
    <property type="match status" value="1"/>
</dbReference>
<keyword evidence="3" id="KW-1003">Cell membrane</keyword>
<dbReference type="PROSITE" id="PS50928">
    <property type="entry name" value="ABC_TM1"/>
    <property type="match status" value="1"/>
</dbReference>
<dbReference type="RefSeq" id="WP_075726579.1">
    <property type="nucleotide sequence ID" value="NZ_CP009245.1"/>
</dbReference>
<name>A0A1L7CGK6_9CORY</name>
<protein>
    <submittedName>
        <fullName evidence="9">ABC transporter permease</fullName>
    </submittedName>
</protein>